<accession>A0ACB7IC06</accession>
<keyword evidence="2" id="KW-1185">Reference proteome</keyword>
<protein>
    <submittedName>
        <fullName evidence="1">Uncharacterized protein</fullName>
    </submittedName>
</protein>
<sequence length="441" mass="49296">MAILFTLSSSAFLPPLKPITPFSSLVKSRTLLVKRSIFISSSLQQSTEPAVSLQTFWKWLGDQGVVLKKSPARPGVVPEGLGLIAERDIAKNEVVLEIPKKLWINPDAVAASDIGSVCSGLKPWVSVALFLIREKLKEDSTWRPYLDILPESTNSTIYWSEEELAELQGSQLLRTTLGAKEFLQREFLKVEEEVLVPHKELFPSPVTLDDFMWAFGILRSRAFSRLRGQNLVLIPLADLINHSPDITTEDYAYEIKGGGLFSRDILFSLRSPISVKAGEQVLIQYDLNKSNAELALDYGFIERKSARNVYTLTLQISESDPFFGDKLDIAETNGLGETAEFDIVLGSALPPAMLPYLRLVALGGADAFLLESIFRNTIWGHLEMPISRANEELICRVVQDACKSALSGYHTTIEEQQCFLHKLYARGYLKENPHTGFRMKS</sequence>
<dbReference type="Proteomes" id="UP000091857">
    <property type="component" value="Chromosome 1"/>
</dbReference>
<evidence type="ECO:0000313" key="2">
    <source>
        <dbReference type="Proteomes" id="UP000091857"/>
    </source>
</evidence>
<proteinExistence type="predicted"/>
<comment type="caution">
    <text evidence="1">The sequence shown here is derived from an EMBL/GenBank/DDBJ whole genome shotgun (WGS) entry which is preliminary data.</text>
</comment>
<name>A0ACB7IC06_MANES</name>
<gene>
    <name evidence="1" type="ORF">MANES_01G033300v8</name>
</gene>
<reference evidence="2" key="1">
    <citation type="journal article" date="2016" name="Nat. Biotechnol.">
        <title>Sequencing wild and cultivated cassava and related species reveals extensive interspecific hybridization and genetic diversity.</title>
        <authorList>
            <person name="Bredeson J.V."/>
            <person name="Lyons J.B."/>
            <person name="Prochnik S.E."/>
            <person name="Wu G.A."/>
            <person name="Ha C.M."/>
            <person name="Edsinger-Gonzales E."/>
            <person name="Grimwood J."/>
            <person name="Schmutz J."/>
            <person name="Rabbi I.Y."/>
            <person name="Egesi C."/>
            <person name="Nauluvula P."/>
            <person name="Lebot V."/>
            <person name="Ndunguru J."/>
            <person name="Mkamilo G."/>
            <person name="Bart R.S."/>
            <person name="Setter T.L."/>
            <person name="Gleadow R.M."/>
            <person name="Kulakow P."/>
            <person name="Ferguson M.E."/>
            <person name="Rounsley S."/>
            <person name="Rokhsar D.S."/>
        </authorList>
    </citation>
    <scope>NUCLEOTIDE SEQUENCE [LARGE SCALE GENOMIC DNA]</scope>
    <source>
        <strain evidence="2">cv. AM560-2</strain>
    </source>
</reference>
<dbReference type="EMBL" id="CM004387">
    <property type="protein sequence ID" value="KAG8661730.1"/>
    <property type="molecule type" value="Genomic_DNA"/>
</dbReference>
<evidence type="ECO:0000313" key="1">
    <source>
        <dbReference type="EMBL" id="KAG8661730.1"/>
    </source>
</evidence>
<organism evidence="1 2">
    <name type="scientific">Manihot esculenta</name>
    <name type="common">Cassava</name>
    <name type="synonym">Jatropha manihot</name>
    <dbReference type="NCBI Taxonomy" id="3983"/>
    <lineage>
        <taxon>Eukaryota</taxon>
        <taxon>Viridiplantae</taxon>
        <taxon>Streptophyta</taxon>
        <taxon>Embryophyta</taxon>
        <taxon>Tracheophyta</taxon>
        <taxon>Spermatophyta</taxon>
        <taxon>Magnoliopsida</taxon>
        <taxon>eudicotyledons</taxon>
        <taxon>Gunneridae</taxon>
        <taxon>Pentapetalae</taxon>
        <taxon>rosids</taxon>
        <taxon>fabids</taxon>
        <taxon>Malpighiales</taxon>
        <taxon>Euphorbiaceae</taxon>
        <taxon>Crotonoideae</taxon>
        <taxon>Manihoteae</taxon>
        <taxon>Manihot</taxon>
    </lineage>
</organism>